<dbReference type="AlphaFoldDB" id="A0A9R1CBH7"/>
<dbReference type="EMBL" id="BPUB01000002">
    <property type="protein sequence ID" value="GJG59480.1"/>
    <property type="molecule type" value="Genomic_DNA"/>
</dbReference>
<evidence type="ECO:0000313" key="1">
    <source>
        <dbReference type="EMBL" id="GJG59480.1"/>
    </source>
</evidence>
<dbReference type="InterPro" id="IPR046090">
    <property type="entry name" value="DUF6108"/>
</dbReference>
<proteinExistence type="predicted"/>
<keyword evidence="2" id="KW-1185">Reference proteome</keyword>
<accession>A0A9R1CBH7</accession>
<sequence length="164" mass="18190">MVMKTILYVISGTVENLNRRLRTRLMAAVVALILPLMAVAQTGLHSNAVFTGGVVPKDNMVEVRVQGRAISKYGLTFYHSVRFTANAGVLARVTRLVMEDARGATGSERRDHGQEHSLILSMPGRGGLHRYLCFLYSGKRNAQVTLVYMEGRVASIDELRKMIK</sequence>
<name>A0A9R1CBH7_9BACT</name>
<evidence type="ECO:0000313" key="2">
    <source>
        <dbReference type="Proteomes" id="UP000825483"/>
    </source>
</evidence>
<dbReference type="Proteomes" id="UP000825483">
    <property type="component" value="Unassembled WGS sequence"/>
</dbReference>
<protein>
    <submittedName>
        <fullName evidence="1">Uncharacterized protein</fullName>
    </submittedName>
</protein>
<reference evidence="1" key="1">
    <citation type="journal article" date="2022" name="Int. J. Syst. Evol. Microbiol.">
        <title>Prevotella lacticifex sp. nov., isolated from the rumen of cows.</title>
        <authorList>
            <person name="Shinkai T."/>
            <person name="Ikeyama N."/>
            <person name="Kumagai M."/>
            <person name="Ohmori H."/>
            <person name="Sakamoto M."/>
            <person name="Ohkuma M."/>
            <person name="Mitsumori M."/>
        </authorList>
    </citation>
    <scope>NUCLEOTIDE SEQUENCE</scope>
    <source>
        <strain evidence="1">R5076</strain>
    </source>
</reference>
<gene>
    <name evidence="1" type="ORF">PRLR5076_23310</name>
</gene>
<organism evidence="1 2">
    <name type="scientific">Prevotella lacticifex</name>
    <dbReference type="NCBI Taxonomy" id="2854755"/>
    <lineage>
        <taxon>Bacteria</taxon>
        <taxon>Pseudomonadati</taxon>
        <taxon>Bacteroidota</taxon>
        <taxon>Bacteroidia</taxon>
        <taxon>Bacteroidales</taxon>
        <taxon>Prevotellaceae</taxon>
        <taxon>Prevotella</taxon>
    </lineage>
</organism>
<dbReference type="Pfam" id="PF19603">
    <property type="entry name" value="DUF6108"/>
    <property type="match status" value="1"/>
</dbReference>
<comment type="caution">
    <text evidence="1">The sequence shown here is derived from an EMBL/GenBank/DDBJ whole genome shotgun (WGS) entry which is preliminary data.</text>
</comment>